<dbReference type="EMBL" id="JBBPFD010000016">
    <property type="protein sequence ID" value="KAK7893366.1"/>
    <property type="molecule type" value="Genomic_DNA"/>
</dbReference>
<protein>
    <recommendedName>
        <fullName evidence="4">Coiled-coil domain containing 122</fullName>
    </recommendedName>
</protein>
<dbReference type="Proteomes" id="UP001460270">
    <property type="component" value="Unassembled WGS sequence"/>
</dbReference>
<reference evidence="3" key="1">
    <citation type="submission" date="2024-04" db="EMBL/GenBank/DDBJ databases">
        <title>Salinicola lusitanus LLJ914,a marine bacterium isolated from the Okinawa Trough.</title>
        <authorList>
            <person name="Li J."/>
        </authorList>
    </citation>
    <scope>NUCLEOTIDE SEQUENCE [LARGE SCALE GENOMIC DNA]</scope>
</reference>
<dbReference type="Gene3D" id="1.10.287.1490">
    <property type="match status" value="1"/>
</dbReference>
<evidence type="ECO:0008006" key="4">
    <source>
        <dbReference type="Google" id="ProtNLM"/>
    </source>
</evidence>
<accession>A0AAW0NJI6</accession>
<evidence type="ECO:0000313" key="3">
    <source>
        <dbReference type="Proteomes" id="UP001460270"/>
    </source>
</evidence>
<keyword evidence="1" id="KW-0175">Coiled coil</keyword>
<name>A0AAW0NJI6_9GOBI</name>
<organism evidence="2 3">
    <name type="scientific">Mugilogobius chulae</name>
    <name type="common">yellowstripe goby</name>
    <dbReference type="NCBI Taxonomy" id="88201"/>
    <lineage>
        <taxon>Eukaryota</taxon>
        <taxon>Metazoa</taxon>
        <taxon>Chordata</taxon>
        <taxon>Craniata</taxon>
        <taxon>Vertebrata</taxon>
        <taxon>Euteleostomi</taxon>
        <taxon>Actinopterygii</taxon>
        <taxon>Neopterygii</taxon>
        <taxon>Teleostei</taxon>
        <taxon>Neoteleostei</taxon>
        <taxon>Acanthomorphata</taxon>
        <taxon>Gobiaria</taxon>
        <taxon>Gobiiformes</taxon>
        <taxon>Gobioidei</taxon>
        <taxon>Gobiidae</taxon>
        <taxon>Gobionellinae</taxon>
        <taxon>Mugilogobius</taxon>
    </lineage>
</organism>
<keyword evidence="3" id="KW-1185">Reference proteome</keyword>
<sequence length="239" mass="27556">MSVDNGSKGSEFTLSKVVEDVSQHSLAQTEALNDKQKTLLSLESDVEHLEQQTQELLQRSVNVSHDIADLQSQIKEEQEKVSAAQAQYKTYRTKMEEHRAAVVLAASQTEAHRELEERRARVRVLREKKEELREDLENPNGNAVQAAKSETSALKEQIIGKKKAIAEKRSRLRKEVETHSQIKKEIEIQNRRYEAIVKRLHCQLSKAQAVHRQMSAEVYHMERQISELKRQLDTCQHSK</sequence>
<evidence type="ECO:0000313" key="2">
    <source>
        <dbReference type="EMBL" id="KAK7893366.1"/>
    </source>
</evidence>
<comment type="caution">
    <text evidence="2">The sequence shown here is derived from an EMBL/GenBank/DDBJ whole genome shotgun (WGS) entry which is preliminary data.</text>
</comment>
<evidence type="ECO:0000256" key="1">
    <source>
        <dbReference type="SAM" id="Coils"/>
    </source>
</evidence>
<feature type="coiled-coil region" evidence="1">
    <location>
        <begin position="32"/>
        <end position="135"/>
    </location>
</feature>
<dbReference type="AlphaFoldDB" id="A0AAW0NJI6"/>
<gene>
    <name evidence="2" type="ORF">WMY93_022518</name>
</gene>
<feature type="coiled-coil region" evidence="1">
    <location>
        <begin position="169"/>
        <end position="231"/>
    </location>
</feature>
<proteinExistence type="predicted"/>